<protein>
    <recommendedName>
        <fullName evidence="8">GDP-fucose protein O-fucosyltransferase 2</fullName>
    </recommendedName>
</protein>
<evidence type="ECO:0000256" key="1">
    <source>
        <dbReference type="ARBA" id="ARBA00004240"/>
    </source>
</evidence>
<keyword evidence="11" id="KW-1185">Reference proteome</keyword>
<name>A0A167QDC4_CALVF</name>
<evidence type="ECO:0000313" key="10">
    <source>
        <dbReference type="EMBL" id="KZO99652.1"/>
    </source>
</evidence>
<dbReference type="InterPro" id="IPR045130">
    <property type="entry name" value="OFUT2-like"/>
</dbReference>
<evidence type="ECO:0000256" key="5">
    <source>
        <dbReference type="ARBA" id="ARBA00023253"/>
    </source>
</evidence>
<comment type="pathway">
    <text evidence="2">Protein modification; protein glycosylation.</text>
</comment>
<dbReference type="GO" id="GO:0005783">
    <property type="term" value="C:endoplasmic reticulum"/>
    <property type="evidence" value="ECO:0007669"/>
    <property type="project" value="UniProtKB-SubCell"/>
</dbReference>
<dbReference type="Gene3D" id="3.40.50.11350">
    <property type="match status" value="1"/>
</dbReference>
<evidence type="ECO:0000256" key="2">
    <source>
        <dbReference type="ARBA" id="ARBA00004922"/>
    </source>
</evidence>
<dbReference type="CDD" id="cd11296">
    <property type="entry name" value="O-FucT_like"/>
    <property type="match status" value="1"/>
</dbReference>
<accession>A0A167QDC4</accession>
<keyword evidence="3" id="KW-0808">Transferase</keyword>
<dbReference type="Pfam" id="PF10250">
    <property type="entry name" value="O-FucT"/>
    <property type="match status" value="1"/>
</dbReference>
<dbReference type="GO" id="GO:0046922">
    <property type="term" value="F:peptide-O-fucosyltransferase activity"/>
    <property type="evidence" value="ECO:0007669"/>
    <property type="project" value="InterPro"/>
</dbReference>
<dbReference type="InterPro" id="IPR019378">
    <property type="entry name" value="GDP-Fuc_O-FucTrfase"/>
</dbReference>
<keyword evidence="6" id="KW-0119">Carbohydrate metabolism</keyword>
<sequence>MSGHRSSPSKDPATKNGGWGFSLLPTIAGSLPSTPLPPYSEVAVPYEGGTGYFPSRLSRRARMLRYGLLVACLAGLVMIFTQLHGWEDAARLAAQSRWLRGSSEVRLFTVHDYVKGPPTALFRDNLKEDVKYITTWVAGGWTNDVIAVTHLLFLAHLSNRVAVLPRFTPTHFPKSAGTMRFSDIFDIPRLERALNMPILEWDDIKVAHENVSYVPREDIGCWSSWMAGGEENKHPRDTENPKLLGLNVQYTPVPRGNKMYGSGDWHLLFGRLLQLAYPSGRTAALKEVKPLQKLTPDEHMLCFDWLYYTGIDRSFEWEYDYSPEWQLVAKHMHWNPKLVAVADTYLRRHFGVSASQPIPPFISVHARRDDFADGCPGRNASCLPKYDQLKERIYEVQFELWKNNATQVEKVLVMSDEKDAAWWAGIAQNGWGWIDHKKEETAEKHGIWYEMLLDVVFHSKGSGFVGTDGSTMSLLAERRVKDWNGGQTARLLWHGL</sequence>
<evidence type="ECO:0000256" key="9">
    <source>
        <dbReference type="SAM" id="Phobius"/>
    </source>
</evidence>
<keyword evidence="9" id="KW-0472">Membrane</keyword>
<dbReference type="GO" id="GO:0006004">
    <property type="term" value="P:fucose metabolic process"/>
    <property type="evidence" value="ECO:0007669"/>
    <property type="project" value="UniProtKB-KW"/>
</dbReference>
<comment type="subcellular location">
    <subcellularLocation>
        <location evidence="1">Endoplasmic reticulum</location>
    </subcellularLocation>
</comment>
<evidence type="ECO:0000256" key="6">
    <source>
        <dbReference type="ARBA" id="ARBA00023277"/>
    </source>
</evidence>
<evidence type="ECO:0000313" key="11">
    <source>
        <dbReference type="Proteomes" id="UP000076738"/>
    </source>
</evidence>
<dbReference type="AlphaFoldDB" id="A0A167QDC4"/>
<dbReference type="Proteomes" id="UP000076738">
    <property type="component" value="Unassembled WGS sequence"/>
</dbReference>
<keyword evidence="9" id="KW-1133">Transmembrane helix</keyword>
<reference evidence="10 11" key="1">
    <citation type="journal article" date="2016" name="Mol. Biol. Evol.">
        <title>Comparative Genomics of Early-Diverging Mushroom-Forming Fungi Provides Insights into the Origins of Lignocellulose Decay Capabilities.</title>
        <authorList>
            <person name="Nagy L.G."/>
            <person name="Riley R."/>
            <person name="Tritt A."/>
            <person name="Adam C."/>
            <person name="Daum C."/>
            <person name="Floudas D."/>
            <person name="Sun H."/>
            <person name="Yadav J.S."/>
            <person name="Pangilinan J."/>
            <person name="Larsson K.H."/>
            <person name="Matsuura K."/>
            <person name="Barry K."/>
            <person name="Labutti K."/>
            <person name="Kuo R."/>
            <person name="Ohm R.A."/>
            <person name="Bhattacharya S.S."/>
            <person name="Shirouzu T."/>
            <person name="Yoshinaga Y."/>
            <person name="Martin F.M."/>
            <person name="Grigoriev I.V."/>
            <person name="Hibbett D.S."/>
        </authorList>
    </citation>
    <scope>NUCLEOTIDE SEQUENCE [LARGE SCALE GENOMIC DNA]</scope>
    <source>
        <strain evidence="10 11">TUFC12733</strain>
    </source>
</reference>
<keyword evidence="9" id="KW-0812">Transmembrane</keyword>
<evidence type="ECO:0000256" key="7">
    <source>
        <dbReference type="ARBA" id="ARBA00025803"/>
    </source>
</evidence>
<evidence type="ECO:0000256" key="8">
    <source>
        <dbReference type="ARBA" id="ARBA00026232"/>
    </source>
</evidence>
<comment type="similarity">
    <text evidence="7">Belongs to the glycosyltransferase 68 family.</text>
</comment>
<dbReference type="EMBL" id="KV417271">
    <property type="protein sequence ID" value="KZO99652.1"/>
    <property type="molecule type" value="Genomic_DNA"/>
</dbReference>
<keyword evidence="5" id="KW-0294">Fucose metabolism</keyword>
<organism evidence="10 11">
    <name type="scientific">Calocera viscosa (strain TUFC12733)</name>
    <dbReference type="NCBI Taxonomy" id="1330018"/>
    <lineage>
        <taxon>Eukaryota</taxon>
        <taxon>Fungi</taxon>
        <taxon>Dikarya</taxon>
        <taxon>Basidiomycota</taxon>
        <taxon>Agaricomycotina</taxon>
        <taxon>Dacrymycetes</taxon>
        <taxon>Dacrymycetales</taxon>
        <taxon>Dacrymycetaceae</taxon>
        <taxon>Calocera</taxon>
    </lineage>
</organism>
<dbReference type="STRING" id="1330018.A0A167QDC4"/>
<keyword evidence="4" id="KW-0256">Endoplasmic reticulum</keyword>
<evidence type="ECO:0000256" key="4">
    <source>
        <dbReference type="ARBA" id="ARBA00022824"/>
    </source>
</evidence>
<dbReference type="PANTHER" id="PTHR13398:SF0">
    <property type="entry name" value="GDP-FUCOSE PROTEIN O-FUCOSYLTRANSFERASE 2"/>
    <property type="match status" value="1"/>
</dbReference>
<feature type="transmembrane region" description="Helical" evidence="9">
    <location>
        <begin position="66"/>
        <end position="86"/>
    </location>
</feature>
<dbReference type="PANTHER" id="PTHR13398">
    <property type="entry name" value="GDP-FUCOSE PROTEIN O-FUCOSYLTRANSFERASE 2"/>
    <property type="match status" value="1"/>
</dbReference>
<evidence type="ECO:0000256" key="3">
    <source>
        <dbReference type="ARBA" id="ARBA00022679"/>
    </source>
</evidence>
<proteinExistence type="inferred from homology"/>
<gene>
    <name evidence="10" type="ORF">CALVIDRAFT_560991</name>
</gene>
<dbReference type="OrthoDB" id="423313at2759"/>